<dbReference type="AlphaFoldDB" id="A0A0C2WE77"/>
<evidence type="ECO:0000313" key="6">
    <source>
        <dbReference type="Proteomes" id="UP000325576"/>
    </source>
</evidence>
<evidence type="ECO:0000313" key="5">
    <source>
        <dbReference type="EMBL" id="WGV52303.1"/>
    </source>
</evidence>
<dbReference type="EMBL" id="MRBO01000163">
    <property type="protein sequence ID" value="KAB2586584.1"/>
    <property type="molecule type" value="Genomic_DNA"/>
</dbReference>
<reference evidence="4 7" key="2">
    <citation type="submission" date="2020-03" db="EMBL/GenBank/DDBJ databases">
        <title>Screen low temperature-resistant strains for efficient degradation of petroleum hydrocarbons under the low temperature.</title>
        <authorList>
            <person name="Wang Y."/>
            <person name="Chen J."/>
        </authorList>
    </citation>
    <scope>NUCLEOTIDE SEQUENCE [LARGE SCALE GENOMIC DNA]</scope>
    <source>
        <strain evidence="4 7">KB1</strain>
    </source>
</reference>
<protein>
    <submittedName>
        <fullName evidence="2">Uncharacterized protein</fullName>
    </submittedName>
</protein>
<dbReference type="RefSeq" id="WP_003943331.1">
    <property type="nucleotide sequence ID" value="NZ_AP018733.1"/>
</dbReference>
<evidence type="ECO:0000313" key="7">
    <source>
        <dbReference type="Proteomes" id="UP000502345"/>
    </source>
</evidence>
<reference evidence="5" key="4">
    <citation type="submission" date="2023-08" db="EMBL/GenBank/DDBJ databases">
        <title>Isolation and Characterization of Rhodococcus erythropolis MGMM8.</title>
        <authorList>
            <person name="Diabankana R.G.C."/>
            <person name="Afordoanyi D.M."/>
            <person name="Validov S.Z."/>
        </authorList>
    </citation>
    <scope>NUCLEOTIDE SEQUENCE</scope>
    <source>
        <strain evidence="5">MGMM8</strain>
    </source>
</reference>
<evidence type="ECO:0000313" key="4">
    <source>
        <dbReference type="EMBL" id="QIP40284.1"/>
    </source>
</evidence>
<gene>
    <name evidence="2" type="ORF">BS297_04470</name>
    <name evidence="4" type="ORF">G9444_3040</name>
    <name evidence="3" type="ORF">I3517_35535</name>
    <name evidence="5" type="ORF">QIE55_14255</name>
</gene>
<reference evidence="3 8" key="3">
    <citation type="submission" date="2020-12" db="EMBL/GenBank/DDBJ databases">
        <title>Draft genome sequence of furan degrading bacterial strain FUR100.</title>
        <authorList>
            <person name="Woiski C."/>
        </authorList>
    </citation>
    <scope>NUCLEOTIDE SEQUENCE [LARGE SCALE GENOMIC DNA]</scope>
    <source>
        <strain evidence="3 8">FUR100</strain>
    </source>
</reference>
<evidence type="ECO:0000313" key="2">
    <source>
        <dbReference type="EMBL" id="KAB2586584.1"/>
    </source>
</evidence>
<sequence length="66" mass="7423">MKIRFELMIGILLVVGGGCLWLFARDAEFFWFRGGPLGVILAIIGAFDIVNAVRTRETAIPERRND</sequence>
<dbReference type="Proteomes" id="UP000627573">
    <property type="component" value="Unassembled WGS sequence"/>
</dbReference>
<dbReference type="KEGG" id="reb:XU06_13525"/>
<accession>A0A0C2WE77</accession>
<dbReference type="Proteomes" id="UP000502345">
    <property type="component" value="Chromosome"/>
</dbReference>
<proteinExistence type="predicted"/>
<evidence type="ECO:0000256" key="1">
    <source>
        <dbReference type="SAM" id="Phobius"/>
    </source>
</evidence>
<evidence type="ECO:0000313" key="8">
    <source>
        <dbReference type="Proteomes" id="UP000627573"/>
    </source>
</evidence>
<dbReference type="OMA" id="IRFELMI"/>
<dbReference type="GeneID" id="57487142"/>
<feature type="transmembrane region" description="Helical" evidence="1">
    <location>
        <begin position="30"/>
        <end position="53"/>
    </location>
</feature>
<keyword evidence="1" id="KW-0812">Transmembrane</keyword>
<organism evidence="2 6">
    <name type="scientific">Rhodococcus erythropolis</name>
    <name type="common">Arthrobacter picolinophilus</name>
    <dbReference type="NCBI Taxonomy" id="1833"/>
    <lineage>
        <taxon>Bacteria</taxon>
        <taxon>Bacillati</taxon>
        <taxon>Actinomycetota</taxon>
        <taxon>Actinomycetes</taxon>
        <taxon>Mycobacteriales</taxon>
        <taxon>Nocardiaceae</taxon>
        <taxon>Rhodococcus</taxon>
        <taxon>Rhodococcus erythropolis group</taxon>
    </lineage>
</organism>
<dbReference type="EMBL" id="CP124545">
    <property type="protein sequence ID" value="WGV52303.1"/>
    <property type="molecule type" value="Genomic_DNA"/>
</dbReference>
<dbReference type="PROSITE" id="PS51257">
    <property type="entry name" value="PROKAR_LIPOPROTEIN"/>
    <property type="match status" value="1"/>
</dbReference>
<keyword evidence="1" id="KW-1133">Transmembrane helix</keyword>
<dbReference type="Proteomes" id="UP000325576">
    <property type="component" value="Unassembled WGS sequence"/>
</dbReference>
<name>A0A0C2WE77_RHOER</name>
<dbReference type="Proteomes" id="UP001230933">
    <property type="component" value="Chromosome"/>
</dbReference>
<dbReference type="EMBL" id="JAECSB010000103">
    <property type="protein sequence ID" value="MBH5147918.1"/>
    <property type="molecule type" value="Genomic_DNA"/>
</dbReference>
<feature type="transmembrane region" description="Helical" evidence="1">
    <location>
        <begin position="7"/>
        <end position="24"/>
    </location>
</feature>
<dbReference type="EMBL" id="CP050124">
    <property type="protein sequence ID" value="QIP40284.1"/>
    <property type="molecule type" value="Genomic_DNA"/>
</dbReference>
<keyword evidence="8" id="KW-1185">Reference proteome</keyword>
<evidence type="ECO:0000313" key="3">
    <source>
        <dbReference type="EMBL" id="MBH5147918.1"/>
    </source>
</evidence>
<keyword evidence="1" id="KW-0472">Membrane</keyword>
<reference evidence="2 6" key="1">
    <citation type="journal article" date="2017" name="Poromechanics V (2013)">
        <title>Genomic Characterization of the Arsenic-Tolerant Actinobacterium, &lt;i&gt;Rhodococcus erythropolis&lt;/i&gt; S43.</title>
        <authorList>
            <person name="Retamal-Morales G."/>
            <person name="Mehnert M."/>
            <person name="Schwabe R."/>
            <person name="Tischler D."/>
            <person name="Schloemann M."/>
            <person name="Levican G.J."/>
        </authorList>
    </citation>
    <scope>NUCLEOTIDE SEQUENCE [LARGE SCALE GENOMIC DNA]</scope>
    <source>
        <strain evidence="2 6">S43</strain>
    </source>
</reference>